<dbReference type="Gene3D" id="3.10.129.10">
    <property type="entry name" value="Hotdog Thioesterase"/>
    <property type="match status" value="1"/>
</dbReference>
<dbReference type="InterPro" id="IPR029069">
    <property type="entry name" value="HotDog_dom_sf"/>
</dbReference>
<keyword evidence="2" id="KW-1185">Reference proteome</keyword>
<dbReference type="AlphaFoldDB" id="A0A9P6VHB7"/>
<organism evidence="1 2">
    <name type="scientific">Hyphodiscus hymeniophilus</name>
    <dbReference type="NCBI Taxonomy" id="353542"/>
    <lineage>
        <taxon>Eukaryota</taxon>
        <taxon>Fungi</taxon>
        <taxon>Dikarya</taxon>
        <taxon>Ascomycota</taxon>
        <taxon>Pezizomycotina</taxon>
        <taxon>Leotiomycetes</taxon>
        <taxon>Helotiales</taxon>
        <taxon>Hyphodiscaceae</taxon>
        <taxon>Hyphodiscus</taxon>
    </lineage>
</organism>
<dbReference type="Proteomes" id="UP000785200">
    <property type="component" value="Unassembled WGS sequence"/>
</dbReference>
<protein>
    <recommendedName>
        <fullName evidence="3">Thioesterase domain-containing protein</fullName>
    </recommendedName>
</protein>
<dbReference type="OrthoDB" id="2831072at2759"/>
<reference evidence="1" key="1">
    <citation type="submission" date="2019-07" db="EMBL/GenBank/DDBJ databases">
        <title>Hyphodiscus hymeniophilus genome sequencing and assembly.</title>
        <authorList>
            <person name="Kramer G."/>
            <person name="Nodwell J."/>
        </authorList>
    </citation>
    <scope>NUCLEOTIDE SEQUENCE</scope>
    <source>
        <strain evidence="1">ATCC 34498</strain>
    </source>
</reference>
<name>A0A9P6VHB7_9HELO</name>
<accession>A0A9P6VHB7</accession>
<sequence>MSDSKASRARAIQGVQAIFDRYKLISASHRAASHFDKHVMDHLKIVDASPAGTVDFEFFIDESYTNLNGVMHGGAAGVIFDMATTTALGPLARPGFWEYVCCLLWYWFGE</sequence>
<evidence type="ECO:0000313" key="2">
    <source>
        <dbReference type="Proteomes" id="UP000785200"/>
    </source>
</evidence>
<comment type="caution">
    <text evidence="1">The sequence shown here is derived from an EMBL/GenBank/DDBJ whole genome shotgun (WGS) entry which is preliminary data.</text>
</comment>
<evidence type="ECO:0000313" key="1">
    <source>
        <dbReference type="EMBL" id="KAG0648071.1"/>
    </source>
</evidence>
<dbReference type="SUPFAM" id="SSF54637">
    <property type="entry name" value="Thioesterase/thiol ester dehydrase-isomerase"/>
    <property type="match status" value="1"/>
</dbReference>
<gene>
    <name evidence="1" type="ORF">D0Z07_5909</name>
</gene>
<proteinExistence type="predicted"/>
<dbReference type="EMBL" id="VNKQ01000011">
    <property type="protein sequence ID" value="KAG0648071.1"/>
    <property type="molecule type" value="Genomic_DNA"/>
</dbReference>
<evidence type="ECO:0008006" key="3">
    <source>
        <dbReference type="Google" id="ProtNLM"/>
    </source>
</evidence>